<sequence length="193" mass="22279">MKTTLATQEACASFAPQPLEQLFLGCLAQNPRTQRELFERLSPKMLGICLRYMRSSAAAEDVLLVAFRKVFDRIGQFKQTGSFEGWIRRIVVNECLMALEKEAHWKNQTDLDKIHTPANQSGPEDMLYWEDLIKTMEQLPTGYRCVFKLFVLEGLSHEEIGKRLSISENTSKSQLSRARLQLQRMLKLDPRQN</sequence>
<comment type="similarity">
    <text evidence="1">Belongs to the sigma-70 factor family. ECF subfamily.</text>
</comment>
<dbReference type="GO" id="GO:0003677">
    <property type="term" value="F:DNA binding"/>
    <property type="evidence" value="ECO:0007669"/>
    <property type="project" value="InterPro"/>
</dbReference>
<evidence type="ECO:0000259" key="6">
    <source>
        <dbReference type="Pfam" id="PF08281"/>
    </source>
</evidence>
<evidence type="ECO:0000256" key="3">
    <source>
        <dbReference type="ARBA" id="ARBA00023082"/>
    </source>
</evidence>
<keyword evidence="3" id="KW-0731">Sigma factor</keyword>
<comment type="caution">
    <text evidence="7">The sequence shown here is derived from an EMBL/GenBank/DDBJ whole genome shotgun (WGS) entry which is preliminary data.</text>
</comment>
<dbReference type="NCBIfam" id="TIGR02937">
    <property type="entry name" value="sigma70-ECF"/>
    <property type="match status" value="1"/>
</dbReference>
<dbReference type="InterPro" id="IPR007627">
    <property type="entry name" value="RNA_pol_sigma70_r2"/>
</dbReference>
<dbReference type="Gene3D" id="1.10.10.10">
    <property type="entry name" value="Winged helix-like DNA-binding domain superfamily/Winged helix DNA-binding domain"/>
    <property type="match status" value="1"/>
</dbReference>
<feature type="domain" description="RNA polymerase sigma-70 region 2" evidence="5">
    <location>
        <begin position="37"/>
        <end position="103"/>
    </location>
</feature>
<dbReference type="Pfam" id="PF04542">
    <property type="entry name" value="Sigma70_r2"/>
    <property type="match status" value="1"/>
</dbReference>
<evidence type="ECO:0000256" key="1">
    <source>
        <dbReference type="ARBA" id="ARBA00010641"/>
    </source>
</evidence>
<accession>A0A326RW15</accession>
<organism evidence="7 8">
    <name type="scientific">Algoriphagus aquaeductus</name>
    <dbReference type="NCBI Taxonomy" id="475299"/>
    <lineage>
        <taxon>Bacteria</taxon>
        <taxon>Pseudomonadati</taxon>
        <taxon>Bacteroidota</taxon>
        <taxon>Cytophagia</taxon>
        <taxon>Cytophagales</taxon>
        <taxon>Cyclobacteriaceae</taxon>
        <taxon>Algoriphagus</taxon>
    </lineage>
</organism>
<dbReference type="InterPro" id="IPR014284">
    <property type="entry name" value="RNA_pol_sigma-70_dom"/>
</dbReference>
<dbReference type="InterPro" id="IPR036388">
    <property type="entry name" value="WH-like_DNA-bd_sf"/>
</dbReference>
<dbReference type="AlphaFoldDB" id="A0A326RW15"/>
<dbReference type="GO" id="GO:0016987">
    <property type="term" value="F:sigma factor activity"/>
    <property type="evidence" value="ECO:0007669"/>
    <property type="project" value="UniProtKB-KW"/>
</dbReference>
<keyword evidence="8" id="KW-1185">Reference proteome</keyword>
<dbReference type="InterPro" id="IPR013249">
    <property type="entry name" value="RNA_pol_sigma70_r4_t2"/>
</dbReference>
<dbReference type="OrthoDB" id="941544at2"/>
<dbReference type="InterPro" id="IPR039425">
    <property type="entry name" value="RNA_pol_sigma-70-like"/>
</dbReference>
<feature type="domain" description="RNA polymerase sigma factor 70 region 4 type 2" evidence="6">
    <location>
        <begin position="131"/>
        <end position="182"/>
    </location>
</feature>
<dbReference type="InterPro" id="IPR013325">
    <property type="entry name" value="RNA_pol_sigma_r2"/>
</dbReference>
<dbReference type="PANTHER" id="PTHR43133">
    <property type="entry name" value="RNA POLYMERASE ECF-TYPE SIGMA FACTO"/>
    <property type="match status" value="1"/>
</dbReference>
<evidence type="ECO:0000313" key="7">
    <source>
        <dbReference type="EMBL" id="PZV86260.1"/>
    </source>
</evidence>
<dbReference type="Pfam" id="PF08281">
    <property type="entry name" value="Sigma70_r4_2"/>
    <property type="match status" value="1"/>
</dbReference>
<name>A0A326RW15_9BACT</name>
<evidence type="ECO:0000313" key="8">
    <source>
        <dbReference type="Proteomes" id="UP000248917"/>
    </source>
</evidence>
<dbReference type="PANTHER" id="PTHR43133:SF46">
    <property type="entry name" value="RNA POLYMERASE SIGMA-70 FACTOR ECF SUBFAMILY"/>
    <property type="match status" value="1"/>
</dbReference>
<evidence type="ECO:0000259" key="5">
    <source>
        <dbReference type="Pfam" id="PF04542"/>
    </source>
</evidence>
<evidence type="ECO:0000256" key="2">
    <source>
        <dbReference type="ARBA" id="ARBA00023015"/>
    </source>
</evidence>
<keyword evidence="2" id="KW-0805">Transcription regulation</keyword>
<dbReference type="CDD" id="cd06171">
    <property type="entry name" value="Sigma70_r4"/>
    <property type="match status" value="1"/>
</dbReference>
<dbReference type="GO" id="GO:0006352">
    <property type="term" value="P:DNA-templated transcription initiation"/>
    <property type="evidence" value="ECO:0007669"/>
    <property type="project" value="InterPro"/>
</dbReference>
<keyword evidence="4" id="KW-0804">Transcription</keyword>
<dbReference type="EMBL" id="QKTX01000002">
    <property type="protein sequence ID" value="PZV86260.1"/>
    <property type="molecule type" value="Genomic_DNA"/>
</dbReference>
<dbReference type="SUPFAM" id="SSF88946">
    <property type="entry name" value="Sigma2 domain of RNA polymerase sigma factors"/>
    <property type="match status" value="1"/>
</dbReference>
<dbReference type="InterPro" id="IPR013324">
    <property type="entry name" value="RNA_pol_sigma_r3/r4-like"/>
</dbReference>
<dbReference type="RefSeq" id="WP_111391417.1">
    <property type="nucleotide sequence ID" value="NZ_QKTX01000002.1"/>
</dbReference>
<gene>
    <name evidence="7" type="ORF">CLV31_102156</name>
</gene>
<dbReference type="Proteomes" id="UP000248917">
    <property type="component" value="Unassembled WGS sequence"/>
</dbReference>
<dbReference type="SUPFAM" id="SSF88659">
    <property type="entry name" value="Sigma3 and sigma4 domains of RNA polymerase sigma factors"/>
    <property type="match status" value="1"/>
</dbReference>
<proteinExistence type="inferred from homology"/>
<evidence type="ECO:0000256" key="4">
    <source>
        <dbReference type="ARBA" id="ARBA00023163"/>
    </source>
</evidence>
<protein>
    <submittedName>
        <fullName evidence="7">RNA polymerase sigma-70 factor (ECF subfamily)</fullName>
    </submittedName>
</protein>
<dbReference type="Gene3D" id="1.10.1740.10">
    <property type="match status" value="1"/>
</dbReference>
<reference evidence="7 8" key="1">
    <citation type="submission" date="2018-06" db="EMBL/GenBank/DDBJ databases">
        <title>Genomic Encyclopedia of Archaeal and Bacterial Type Strains, Phase II (KMG-II): from individual species to whole genera.</title>
        <authorList>
            <person name="Goeker M."/>
        </authorList>
    </citation>
    <scope>NUCLEOTIDE SEQUENCE [LARGE SCALE GENOMIC DNA]</scope>
    <source>
        <strain evidence="7 8">T4</strain>
    </source>
</reference>